<protein>
    <submittedName>
        <fullName evidence="4">Pleckstrin homology-like domain</fullName>
    </submittedName>
</protein>
<keyword evidence="1" id="KW-0175">Coiled coil</keyword>
<feature type="compositionally biased region" description="Polar residues" evidence="2">
    <location>
        <begin position="1412"/>
        <end position="1435"/>
    </location>
</feature>
<accession>A0A0F7SMT2</accession>
<evidence type="ECO:0000259" key="3">
    <source>
        <dbReference type="PROSITE" id="PS50003"/>
    </source>
</evidence>
<feature type="region of interest" description="Disordered" evidence="2">
    <location>
        <begin position="172"/>
        <end position="221"/>
    </location>
</feature>
<feature type="compositionally biased region" description="Polar residues" evidence="2">
    <location>
        <begin position="739"/>
        <end position="750"/>
    </location>
</feature>
<feature type="region of interest" description="Disordered" evidence="2">
    <location>
        <begin position="440"/>
        <end position="516"/>
    </location>
</feature>
<evidence type="ECO:0000313" key="4">
    <source>
        <dbReference type="EMBL" id="CDZ98352.1"/>
    </source>
</evidence>
<dbReference type="GO" id="GO:0032065">
    <property type="term" value="P:maintenance of protein location in cell cortex"/>
    <property type="evidence" value="ECO:0007669"/>
    <property type="project" value="InterPro"/>
</dbReference>
<dbReference type="InterPro" id="IPR001849">
    <property type="entry name" value="PH_domain"/>
</dbReference>
<feature type="compositionally biased region" description="Acidic residues" evidence="2">
    <location>
        <begin position="613"/>
        <end position="623"/>
    </location>
</feature>
<dbReference type="SUPFAM" id="SSF50729">
    <property type="entry name" value="PH domain-like"/>
    <property type="match status" value="1"/>
</dbReference>
<feature type="region of interest" description="Disordered" evidence="2">
    <location>
        <begin position="739"/>
        <end position="818"/>
    </location>
</feature>
<feature type="region of interest" description="Disordered" evidence="2">
    <location>
        <begin position="1343"/>
        <end position="1369"/>
    </location>
</feature>
<feature type="compositionally biased region" description="Polar residues" evidence="2">
    <location>
        <begin position="1355"/>
        <end position="1369"/>
    </location>
</feature>
<feature type="compositionally biased region" description="Low complexity" evidence="2">
    <location>
        <begin position="1783"/>
        <end position="1797"/>
    </location>
</feature>
<dbReference type="GO" id="GO:0005543">
    <property type="term" value="F:phospholipid binding"/>
    <property type="evidence" value="ECO:0007669"/>
    <property type="project" value="InterPro"/>
</dbReference>
<feature type="compositionally biased region" description="Basic residues" evidence="2">
    <location>
        <begin position="1735"/>
        <end position="1745"/>
    </location>
</feature>
<feature type="compositionally biased region" description="Basic and acidic residues" evidence="2">
    <location>
        <begin position="536"/>
        <end position="545"/>
    </location>
</feature>
<feature type="compositionally biased region" description="Polar residues" evidence="2">
    <location>
        <begin position="1759"/>
        <end position="1769"/>
    </location>
</feature>
<feature type="compositionally biased region" description="Basic and acidic residues" evidence="2">
    <location>
        <begin position="59"/>
        <end position="68"/>
    </location>
</feature>
<dbReference type="CDD" id="cd13365">
    <property type="entry name" value="PH_PLC_plant-like"/>
    <property type="match status" value="1"/>
</dbReference>
<evidence type="ECO:0000256" key="2">
    <source>
        <dbReference type="SAM" id="MobiDB-lite"/>
    </source>
</evidence>
<dbReference type="SMART" id="SM00233">
    <property type="entry name" value="PH"/>
    <property type="match status" value="1"/>
</dbReference>
<proteinExistence type="predicted"/>
<dbReference type="Pfam" id="PF12814">
    <property type="entry name" value="Mcp5_PH"/>
    <property type="match status" value="1"/>
</dbReference>
<feature type="region of interest" description="Disordered" evidence="2">
    <location>
        <begin position="1675"/>
        <end position="1713"/>
    </location>
</feature>
<dbReference type="GO" id="GO:0000226">
    <property type="term" value="P:microtubule cytoskeleton organization"/>
    <property type="evidence" value="ECO:0007669"/>
    <property type="project" value="TreeGrafter"/>
</dbReference>
<feature type="compositionally biased region" description="Acidic residues" evidence="2">
    <location>
        <begin position="755"/>
        <end position="768"/>
    </location>
</feature>
<feature type="compositionally biased region" description="Polar residues" evidence="2">
    <location>
        <begin position="33"/>
        <end position="58"/>
    </location>
</feature>
<feature type="coiled-coil region" evidence="1">
    <location>
        <begin position="268"/>
        <end position="323"/>
    </location>
</feature>
<dbReference type="EMBL" id="LN483345">
    <property type="protein sequence ID" value="CDZ98352.1"/>
    <property type="molecule type" value="Genomic_DNA"/>
</dbReference>
<dbReference type="GO" id="GO:0015631">
    <property type="term" value="F:tubulin binding"/>
    <property type="evidence" value="ECO:0007669"/>
    <property type="project" value="TreeGrafter"/>
</dbReference>
<dbReference type="GO" id="GO:0005938">
    <property type="term" value="C:cell cortex"/>
    <property type="evidence" value="ECO:0007669"/>
    <property type="project" value="InterPro"/>
</dbReference>
<feature type="compositionally biased region" description="Acidic residues" evidence="2">
    <location>
        <begin position="447"/>
        <end position="456"/>
    </location>
</feature>
<feature type="coiled-coil region" evidence="1">
    <location>
        <begin position="384"/>
        <end position="411"/>
    </location>
</feature>
<feature type="compositionally biased region" description="Low complexity" evidence="2">
    <location>
        <begin position="486"/>
        <end position="497"/>
    </location>
</feature>
<dbReference type="InterPro" id="IPR053005">
    <property type="entry name" value="Nuclear_Pos-Cytoskel_Interact"/>
</dbReference>
<feature type="region of interest" description="Disordered" evidence="2">
    <location>
        <begin position="116"/>
        <end position="137"/>
    </location>
</feature>
<sequence length="1811" mass="199423">MSLNGNDSFAAPPRTFSTIGRRSQRSHFAARQASATSSVDVASPDGTSDQISPTSTDETTVHGGKDSKPGSAGAMRAQLESLIELKQAELLRAGLLGQQILSQQAELEARVRELSEVEARSTRPDHPDNAADSDEEQLGEEIRVKLMALGEAMDGWEGENERIWQGVRADSMTPAQDEPLSSASDLTKPSSQHVPANDDIPTSTSTFGLYQTGSSSSTDLISSDIPLANQATSSLSTASHNRRNRNTANRTKDIEFATEIGQSLIVEVRRLQTVLAEKDRALQTLNRELEEGKVKEDGLRDMVKDLESNCDKFKEENWNLEVTMQDIRTQLIEVQSQSQKTDSELKRLTKSHSTLLTTSETHKTEATQLSTQLDALKLKHDTELAQMRKTTASLQRDKSDLQQMMEKAQKAAMRGYMSPGGSARKVGGERGLKYATPERKWRSGVGQEEETEEVDEFGVGGLGGGSTRRRGAGLEAGNTLGHDFGSDFLDSPDLSPSKPYSADSSESNVPFDLSDSQLSELNDLRAQLEDAQQELELLRSEKEEGAWADEFGQATRGTGSRGRRGGRGGRGVRGGSIAARSARRPAGKTSLADSLAIASHPDFNQETSHDDRDDGSESEEVDEFASLSPSRPETLSINDTLLQAHRNTSGSLAMDPAFANMSPAANRSSGSLGTIFSNGHSDLSSPITPHHAKMIIPRAGPDGRGLPRLSSYISPAQAVSDELIGGESLTVLDALSTTTPKAPRTLPSQDRSYDDVETETETETDVDYEDARESTTYDTDVASRRLDTDTSGAEFHSMADDSSEDSHDSDGSIKASSFLKPTPGGTLRAVRSRQRLPTDQPVVERVVEKIVEVPFEKIVYVDKPVEVIVEKEVEKVVYVDKPVEVIVEKEVEKEVEKVVYVDKPVEVIVEKEVEKVVYVDKTVEVPVEVRIEVPIEKEVEKIVFVDKVIEVPVEKIVEVERIVEVEKTVEVPIDRIVYVDKVAEKIVEVLVEKPVYVDREVEKIVEVPVEKIVYVDKIVEIEKRIEVPVEVEKRVEVPIEVEVEKIIYVDKMVEIEKRVEVEVEKLVEVPVQKIVEVEKVVEKVVEVPVEVIREIEKPIEVIREVEVLKEVEKIVEVIKEVKVEVPVERIVYVDRVVEKELIIEVPVEKTVHVDRPYEVEKRVEVPVEKIVYVDRLVEIEKFIEIPKEVIREVERIVEIPVDRVVEVEKVIQVEIPKRVEVERIVYVDRIMDRGVSIGSSAPVDADLPSVLKDAGLYRFDSSPDLSLRHGSSSSINLNRALSPNSLSEPIKNAPVFIVPPPPSMAPPLDIPAKKIAIPQPPSRPSSPPPVEIFTRAMTPTGRSSALLTPSGFASVHTQGSGAPSVSVNDRQMITDQFSPNSWSEFSHKSTNSASAARDNVKKRADFIINTHPLPSSSPYAQSSHTDLDVSISSAESSEHHLPLPPSQPGLSRTAPSTDPEIISAITQTMIGEYLYKYTRKTMGKGHSDKRHRRFFWIHPYTKTIYWSSNDPGAPGSQLESNTRSAYITSVTVIEDSNPMPPGIHHESMVITTPHREMKFTATTKERHDIWCRALTYLLARPAPREANILGTNQVENLEATPTFHQRVLTDSGALSNRSAYLTSPSSVRSTNLGVPFDFTPKAKQSGSGMSSMFSGSASKRTGTPAHEFLANREEQRQLSASLDKPTEGTNMIGTADSFEHIDPDDDDDDEDEYEGLDNVRACCGGAHDIGSLASRHSHRHHHPDHRQRTGTANAFKENGTGSIGPSSVDPSAENLDGLNRSKSPSTFSFRSRASRTSKGSRMSIGSGVGRS</sequence>
<feature type="compositionally biased region" description="Basic and acidic residues" evidence="2">
    <location>
        <begin position="769"/>
        <end position="788"/>
    </location>
</feature>
<reference evidence="4" key="1">
    <citation type="submission" date="2014-08" db="EMBL/GenBank/DDBJ databases">
        <authorList>
            <person name="Sharma Rahul"/>
            <person name="Thines Marco"/>
        </authorList>
    </citation>
    <scope>NUCLEOTIDE SEQUENCE</scope>
</reference>
<feature type="region of interest" description="Disordered" evidence="2">
    <location>
        <begin position="535"/>
        <end position="634"/>
    </location>
</feature>
<dbReference type="GO" id="GO:0005739">
    <property type="term" value="C:mitochondrion"/>
    <property type="evidence" value="ECO:0007669"/>
    <property type="project" value="TreeGrafter"/>
</dbReference>
<feature type="compositionally biased region" description="Polar residues" evidence="2">
    <location>
        <begin position="179"/>
        <end position="213"/>
    </location>
</feature>
<name>A0A0F7SMT2_PHARH</name>
<dbReference type="PROSITE" id="PS50003">
    <property type="entry name" value="PH_DOMAIN"/>
    <property type="match status" value="1"/>
</dbReference>
<feature type="compositionally biased region" description="Polar residues" evidence="2">
    <location>
        <begin position="1378"/>
        <end position="1394"/>
    </location>
</feature>
<feature type="compositionally biased region" description="Basic and acidic residues" evidence="2">
    <location>
        <begin position="116"/>
        <end position="129"/>
    </location>
</feature>
<feature type="compositionally biased region" description="Low complexity" evidence="2">
    <location>
        <begin position="1645"/>
        <end position="1658"/>
    </location>
</feature>
<dbReference type="PANTHER" id="PTHR28190">
    <property type="entry name" value="NUCLEAR MIGRATION PROTEIN NUM1"/>
    <property type="match status" value="1"/>
</dbReference>
<dbReference type="PANTHER" id="PTHR28190:SF1">
    <property type="entry name" value="NUCLEAR MIGRATION PROTEIN NUM1"/>
    <property type="match status" value="1"/>
</dbReference>
<evidence type="ECO:0000256" key="1">
    <source>
        <dbReference type="SAM" id="Coils"/>
    </source>
</evidence>
<feature type="compositionally biased region" description="Polar residues" evidence="2">
    <location>
        <begin position="502"/>
        <end position="516"/>
    </location>
</feature>
<feature type="region of interest" description="Disordered" evidence="2">
    <location>
        <begin position="1"/>
        <end position="73"/>
    </location>
</feature>
<feature type="region of interest" description="Disordered" evidence="2">
    <location>
        <begin position="1411"/>
        <end position="1457"/>
    </location>
</feature>
<feature type="region of interest" description="Disordered" evidence="2">
    <location>
        <begin position="1641"/>
        <end position="1663"/>
    </location>
</feature>
<feature type="domain" description="PH" evidence="3">
    <location>
        <begin position="1467"/>
        <end position="1579"/>
    </location>
</feature>
<feature type="region of interest" description="Disordered" evidence="2">
    <location>
        <begin position="1734"/>
        <end position="1811"/>
    </location>
</feature>
<feature type="region of interest" description="Disordered" evidence="2">
    <location>
        <begin position="1378"/>
        <end position="1397"/>
    </location>
</feature>
<organism evidence="4">
    <name type="scientific">Phaffia rhodozyma</name>
    <name type="common">Yeast</name>
    <name type="synonym">Xanthophyllomyces dendrorhous</name>
    <dbReference type="NCBI Taxonomy" id="264483"/>
    <lineage>
        <taxon>Eukaryota</taxon>
        <taxon>Fungi</taxon>
        <taxon>Dikarya</taxon>
        <taxon>Basidiomycota</taxon>
        <taxon>Agaricomycotina</taxon>
        <taxon>Tremellomycetes</taxon>
        <taxon>Cystofilobasidiales</taxon>
        <taxon>Mrakiaceae</taxon>
        <taxon>Phaffia</taxon>
    </lineage>
</organism>
<feature type="compositionally biased region" description="Acidic residues" evidence="2">
    <location>
        <begin position="1702"/>
        <end position="1713"/>
    </location>
</feature>
<dbReference type="InterPro" id="IPR024774">
    <property type="entry name" value="PH_dom-Mcp5-type"/>
</dbReference>